<evidence type="ECO:0000256" key="5">
    <source>
        <dbReference type="ARBA" id="ARBA00022963"/>
    </source>
</evidence>
<dbReference type="GO" id="GO:0005829">
    <property type="term" value="C:cytosol"/>
    <property type="evidence" value="ECO:0007669"/>
    <property type="project" value="TreeGrafter"/>
</dbReference>
<keyword evidence="6 8" id="KW-0443">Lipid metabolism</keyword>
<evidence type="ECO:0000256" key="8">
    <source>
        <dbReference type="PROSITE-ProRule" id="PRU00555"/>
    </source>
</evidence>
<gene>
    <name evidence="11" type="primary">PLB1</name>
    <name evidence="11" type="ORF">HK097_003247</name>
</gene>
<dbReference type="GO" id="GO:0046475">
    <property type="term" value="P:glycerophospholipid catabolic process"/>
    <property type="evidence" value="ECO:0007669"/>
    <property type="project" value="TreeGrafter"/>
</dbReference>
<dbReference type="EC" id="3.1.1.5" evidence="2 9"/>
<dbReference type="SUPFAM" id="SSF52151">
    <property type="entry name" value="FabD/lysophospholipase-like"/>
    <property type="match status" value="1"/>
</dbReference>
<evidence type="ECO:0000256" key="3">
    <source>
        <dbReference type="ARBA" id="ARBA00022729"/>
    </source>
</evidence>
<feature type="domain" description="PLA2c" evidence="10">
    <location>
        <begin position="57"/>
        <end position="233"/>
    </location>
</feature>
<evidence type="ECO:0000256" key="2">
    <source>
        <dbReference type="ARBA" id="ARBA00013274"/>
    </source>
</evidence>
<name>A0AAD5WXZ5_9FUNG</name>
<proteinExistence type="inferred from homology"/>
<dbReference type="PROSITE" id="PS51210">
    <property type="entry name" value="PLA2C"/>
    <property type="match status" value="1"/>
</dbReference>
<keyword evidence="7" id="KW-0325">Glycoprotein</keyword>
<dbReference type="GO" id="GO:0004622">
    <property type="term" value="F:phosphatidylcholine lysophospholipase activity"/>
    <property type="evidence" value="ECO:0007669"/>
    <property type="project" value="UniProtKB-EC"/>
</dbReference>
<feature type="chain" id="PRO_5041783197" description="Lysophospholipase" evidence="9">
    <location>
        <begin position="23"/>
        <end position="233"/>
    </location>
</feature>
<keyword evidence="5 8" id="KW-0442">Lipid degradation</keyword>
<accession>A0AAD5WXZ5</accession>
<comment type="similarity">
    <text evidence="1 9">Belongs to the lysophospholipase family.</text>
</comment>
<feature type="signal peptide" evidence="9">
    <location>
        <begin position="1"/>
        <end position="22"/>
    </location>
</feature>
<evidence type="ECO:0000313" key="11">
    <source>
        <dbReference type="EMBL" id="KAJ3038170.1"/>
    </source>
</evidence>
<protein>
    <recommendedName>
        <fullName evidence="2 9">Lysophospholipase</fullName>
        <ecNumber evidence="2 9">3.1.1.5</ecNumber>
    </recommendedName>
</protein>
<dbReference type="Gene3D" id="3.40.1090.10">
    <property type="entry name" value="Cytosolic phospholipase A2 catalytic domain"/>
    <property type="match status" value="1"/>
</dbReference>
<reference evidence="11" key="1">
    <citation type="submission" date="2020-05" db="EMBL/GenBank/DDBJ databases">
        <title>Phylogenomic resolution of chytrid fungi.</title>
        <authorList>
            <person name="Stajich J.E."/>
            <person name="Amses K."/>
            <person name="Simmons R."/>
            <person name="Seto K."/>
            <person name="Myers J."/>
            <person name="Bonds A."/>
            <person name="Quandt C.A."/>
            <person name="Barry K."/>
            <person name="Liu P."/>
            <person name="Grigoriev I."/>
            <person name="Longcore J.E."/>
            <person name="James T.Y."/>
        </authorList>
    </citation>
    <scope>NUCLEOTIDE SEQUENCE</scope>
    <source>
        <strain evidence="11">JEL0318</strain>
    </source>
</reference>
<evidence type="ECO:0000256" key="6">
    <source>
        <dbReference type="ARBA" id="ARBA00023098"/>
    </source>
</evidence>
<dbReference type="EMBL" id="JADGJD010001758">
    <property type="protein sequence ID" value="KAJ3038170.1"/>
    <property type="molecule type" value="Genomic_DNA"/>
</dbReference>
<dbReference type="AlphaFoldDB" id="A0AAD5WXZ5"/>
<dbReference type="PANTHER" id="PTHR10728">
    <property type="entry name" value="CYTOSOLIC PHOSPHOLIPASE A2"/>
    <property type="match status" value="1"/>
</dbReference>
<keyword evidence="4 8" id="KW-0378">Hydrolase</keyword>
<dbReference type="Pfam" id="PF01735">
    <property type="entry name" value="PLA2_B"/>
    <property type="match status" value="1"/>
</dbReference>
<keyword evidence="3 9" id="KW-0732">Signal</keyword>
<evidence type="ECO:0000256" key="1">
    <source>
        <dbReference type="ARBA" id="ARBA00008780"/>
    </source>
</evidence>
<evidence type="ECO:0000256" key="7">
    <source>
        <dbReference type="ARBA" id="ARBA00023180"/>
    </source>
</evidence>
<evidence type="ECO:0000313" key="12">
    <source>
        <dbReference type="Proteomes" id="UP001212841"/>
    </source>
</evidence>
<feature type="non-terminal residue" evidence="11">
    <location>
        <position position="233"/>
    </location>
</feature>
<sequence>MQLLSVISFLLVAVELLTGCEAAPSRAGHGLLPLQRIAHIRRQEDQSAASYTPKWVECPAGPITRSVKNAPVLSELESTWLKARLAAAVPAWRDYLTRNAVEGLDIEQVVAAVQAEGGPSVGIALSGGGYRAMLNGAAHLAALDTRSSPLPTAGILQLSTYLAGLSGGSWLLGSMYNTNFSDWTTLRNEVWKLDQSLVNPFDGVFDKVSGYNGLDNDVDGKEDAGWNTTIVDF</sequence>
<dbReference type="InterPro" id="IPR002642">
    <property type="entry name" value="LysoPLipase_cat_dom"/>
</dbReference>
<comment type="caution">
    <text evidence="11">The sequence shown here is derived from an EMBL/GenBank/DDBJ whole genome shotgun (WGS) entry which is preliminary data.</text>
</comment>
<dbReference type="GO" id="GO:0004623">
    <property type="term" value="F:phospholipase A2 activity"/>
    <property type="evidence" value="ECO:0007669"/>
    <property type="project" value="TreeGrafter"/>
</dbReference>
<organism evidence="11 12">
    <name type="scientific">Rhizophlyctis rosea</name>
    <dbReference type="NCBI Taxonomy" id="64517"/>
    <lineage>
        <taxon>Eukaryota</taxon>
        <taxon>Fungi</taxon>
        <taxon>Fungi incertae sedis</taxon>
        <taxon>Chytridiomycota</taxon>
        <taxon>Chytridiomycota incertae sedis</taxon>
        <taxon>Chytridiomycetes</taxon>
        <taxon>Rhizophlyctidales</taxon>
        <taxon>Rhizophlyctidaceae</taxon>
        <taxon>Rhizophlyctis</taxon>
    </lineage>
</organism>
<evidence type="ECO:0000256" key="4">
    <source>
        <dbReference type="ARBA" id="ARBA00022801"/>
    </source>
</evidence>
<evidence type="ECO:0000256" key="9">
    <source>
        <dbReference type="RuleBase" id="RU362103"/>
    </source>
</evidence>
<dbReference type="PANTHER" id="PTHR10728:SF33">
    <property type="entry name" value="LYSOPHOSPHOLIPASE 1-RELATED"/>
    <property type="match status" value="1"/>
</dbReference>
<keyword evidence="12" id="KW-1185">Reference proteome</keyword>
<dbReference type="Proteomes" id="UP001212841">
    <property type="component" value="Unassembled WGS sequence"/>
</dbReference>
<evidence type="ECO:0000259" key="10">
    <source>
        <dbReference type="PROSITE" id="PS51210"/>
    </source>
</evidence>
<comment type="catalytic activity">
    <reaction evidence="9">
        <text>a 1-acyl-sn-glycero-3-phosphocholine + H2O = sn-glycerol 3-phosphocholine + a fatty acid + H(+)</text>
        <dbReference type="Rhea" id="RHEA:15177"/>
        <dbReference type="ChEBI" id="CHEBI:15377"/>
        <dbReference type="ChEBI" id="CHEBI:15378"/>
        <dbReference type="ChEBI" id="CHEBI:16870"/>
        <dbReference type="ChEBI" id="CHEBI:28868"/>
        <dbReference type="ChEBI" id="CHEBI:58168"/>
        <dbReference type="EC" id="3.1.1.5"/>
    </reaction>
</comment>
<dbReference type="InterPro" id="IPR016035">
    <property type="entry name" value="Acyl_Trfase/lysoPLipase"/>
</dbReference>